<dbReference type="GO" id="GO:0016491">
    <property type="term" value="F:oxidoreductase activity"/>
    <property type="evidence" value="ECO:0007669"/>
    <property type="project" value="InterPro"/>
</dbReference>
<evidence type="ECO:0000256" key="2">
    <source>
        <dbReference type="PIRSR" id="PIRSR000097-2"/>
    </source>
</evidence>
<dbReference type="Pfam" id="PF00248">
    <property type="entry name" value="Aldo_ket_red"/>
    <property type="match status" value="1"/>
</dbReference>
<dbReference type="PANTHER" id="PTHR43638">
    <property type="entry name" value="OXIDOREDUCTASE, ALDO/KETO REDUCTASE FAMILY PROTEIN"/>
    <property type="match status" value="1"/>
</dbReference>
<name>A0A1W2FXB1_KIBAR</name>
<dbReference type="EMBL" id="FWXV01000015">
    <property type="protein sequence ID" value="SMD26555.1"/>
    <property type="molecule type" value="Genomic_DNA"/>
</dbReference>
<accession>A0A1W2FXB1</accession>
<evidence type="ECO:0000313" key="5">
    <source>
        <dbReference type="EMBL" id="SMD26555.1"/>
    </source>
</evidence>
<feature type="site" description="Lowers pKa of active site Tyr" evidence="3">
    <location>
        <position position="82"/>
    </location>
</feature>
<keyword evidence="6" id="KW-1185">Reference proteome</keyword>
<reference evidence="5 6" key="1">
    <citation type="submission" date="2017-04" db="EMBL/GenBank/DDBJ databases">
        <authorList>
            <person name="Afonso C.L."/>
            <person name="Miller P.J."/>
            <person name="Scott M.A."/>
            <person name="Spackman E."/>
            <person name="Goraichik I."/>
            <person name="Dimitrov K.M."/>
            <person name="Suarez D.L."/>
            <person name="Swayne D.E."/>
        </authorList>
    </citation>
    <scope>NUCLEOTIDE SEQUENCE [LARGE SCALE GENOMIC DNA]</scope>
    <source>
        <strain evidence="5 6">DSM 43828</strain>
    </source>
</reference>
<dbReference type="InterPro" id="IPR023210">
    <property type="entry name" value="NADP_OxRdtase_dom"/>
</dbReference>
<sequence length="279" mass="30538">MTTSARSVDMPSGDSIPALGLGTWYFAERADRRAQEIAALRLGLDLGMTLIDTAEMYADGAAEELVGEAIAGRRDEVFLVDKVLPHHATRSGTVKACQASLARLGVEHIDLYLLHWRGRIPFEETIAGFADLIEAGLIRHWGVSNLDLDDMRELTTVSDGCQTNQILYNPARRGPEYDLIPWLTEQSIPVMAYSPIEQGRLLVNPALDKVARRHNATAAQIALAWVLRMDGVNAIPRAADPEHVRQNAAAADIGLTAEDIAEIDASFPAPTRPRPLEML</sequence>
<evidence type="ECO:0000256" key="1">
    <source>
        <dbReference type="PIRSR" id="PIRSR000097-1"/>
    </source>
</evidence>
<proteinExistence type="predicted"/>
<feature type="binding site" evidence="2">
    <location>
        <position position="115"/>
    </location>
    <ligand>
        <name>substrate</name>
    </ligand>
</feature>
<dbReference type="PIRSF" id="PIRSF000097">
    <property type="entry name" value="AKR"/>
    <property type="match status" value="1"/>
</dbReference>
<evidence type="ECO:0000313" key="6">
    <source>
        <dbReference type="Proteomes" id="UP000192674"/>
    </source>
</evidence>
<dbReference type="InterPro" id="IPR036812">
    <property type="entry name" value="NAD(P)_OxRdtase_dom_sf"/>
</dbReference>
<evidence type="ECO:0000256" key="3">
    <source>
        <dbReference type="PIRSR" id="PIRSR000097-3"/>
    </source>
</evidence>
<gene>
    <name evidence="5" type="ORF">SAMN05661093_10138</name>
</gene>
<dbReference type="PRINTS" id="PR00069">
    <property type="entry name" value="ALDKETRDTASE"/>
</dbReference>
<dbReference type="PANTHER" id="PTHR43638:SF3">
    <property type="entry name" value="ALDEHYDE REDUCTASE"/>
    <property type="match status" value="1"/>
</dbReference>
<dbReference type="Proteomes" id="UP000192674">
    <property type="component" value="Unassembled WGS sequence"/>
</dbReference>
<feature type="active site" description="Proton donor" evidence="1">
    <location>
        <position position="57"/>
    </location>
</feature>
<dbReference type="SUPFAM" id="SSF51430">
    <property type="entry name" value="NAD(P)-linked oxidoreductase"/>
    <property type="match status" value="1"/>
</dbReference>
<dbReference type="AlphaFoldDB" id="A0A1W2FXB1"/>
<dbReference type="OrthoDB" id="9768793at2"/>
<dbReference type="RefSeq" id="WP_084434292.1">
    <property type="nucleotide sequence ID" value="NZ_FWXV01000015.1"/>
</dbReference>
<dbReference type="InterPro" id="IPR020471">
    <property type="entry name" value="AKR"/>
</dbReference>
<organism evidence="5 6">
    <name type="scientific">Kibdelosporangium aridum</name>
    <dbReference type="NCBI Taxonomy" id="2030"/>
    <lineage>
        <taxon>Bacteria</taxon>
        <taxon>Bacillati</taxon>
        <taxon>Actinomycetota</taxon>
        <taxon>Actinomycetes</taxon>
        <taxon>Pseudonocardiales</taxon>
        <taxon>Pseudonocardiaceae</taxon>
        <taxon>Kibdelosporangium</taxon>
    </lineage>
</organism>
<dbReference type="CDD" id="cd19138">
    <property type="entry name" value="AKR_YeaE"/>
    <property type="match status" value="1"/>
</dbReference>
<evidence type="ECO:0000259" key="4">
    <source>
        <dbReference type="Pfam" id="PF00248"/>
    </source>
</evidence>
<dbReference type="Gene3D" id="3.20.20.100">
    <property type="entry name" value="NADP-dependent oxidoreductase domain"/>
    <property type="match status" value="1"/>
</dbReference>
<feature type="domain" description="NADP-dependent oxidoreductase" evidence="4">
    <location>
        <begin position="19"/>
        <end position="265"/>
    </location>
</feature>
<protein>
    <submittedName>
        <fullName evidence="5">Aldo/keto reductase</fullName>
    </submittedName>
</protein>